<organism evidence="1 2">
    <name type="scientific">Trichonephila inaurata madagascariensis</name>
    <dbReference type="NCBI Taxonomy" id="2747483"/>
    <lineage>
        <taxon>Eukaryota</taxon>
        <taxon>Metazoa</taxon>
        <taxon>Ecdysozoa</taxon>
        <taxon>Arthropoda</taxon>
        <taxon>Chelicerata</taxon>
        <taxon>Arachnida</taxon>
        <taxon>Araneae</taxon>
        <taxon>Araneomorphae</taxon>
        <taxon>Entelegynae</taxon>
        <taxon>Araneoidea</taxon>
        <taxon>Nephilidae</taxon>
        <taxon>Trichonephila</taxon>
        <taxon>Trichonephila inaurata</taxon>
    </lineage>
</organism>
<name>A0A8X6M9N9_9ARAC</name>
<dbReference type="Proteomes" id="UP000886998">
    <property type="component" value="Unassembled WGS sequence"/>
</dbReference>
<reference evidence="1" key="1">
    <citation type="submission" date="2020-08" db="EMBL/GenBank/DDBJ databases">
        <title>Multicomponent nature underlies the extraordinary mechanical properties of spider dragline silk.</title>
        <authorList>
            <person name="Kono N."/>
            <person name="Nakamura H."/>
            <person name="Mori M."/>
            <person name="Yoshida Y."/>
            <person name="Ohtoshi R."/>
            <person name="Malay A.D."/>
            <person name="Moran D.A.P."/>
            <person name="Tomita M."/>
            <person name="Numata K."/>
            <person name="Arakawa K."/>
        </authorList>
    </citation>
    <scope>NUCLEOTIDE SEQUENCE</scope>
</reference>
<dbReference type="EMBL" id="BMAV01024409">
    <property type="protein sequence ID" value="GFS33005.1"/>
    <property type="molecule type" value="Genomic_DNA"/>
</dbReference>
<proteinExistence type="predicted"/>
<evidence type="ECO:0000313" key="2">
    <source>
        <dbReference type="Proteomes" id="UP000886998"/>
    </source>
</evidence>
<gene>
    <name evidence="1" type="ORF">TNIN_412171</name>
</gene>
<sequence>MVHDDDGKEREFSHDESMRHLFDEFIIIPRTLLIGKWSPHAENRMRRIVHNRLLEETYLLESDGGAFQGFARKGKILPSVKRARKGTFFFIRLTNDLSTIFHFPSNKASFCHYLSLLKHSVSSGLFCRLYNKSPTKMAVAASNVLARASPKAFTQDHRFLDLGVCSRYSHPLLYTLSPF</sequence>
<keyword evidence="2" id="KW-1185">Reference proteome</keyword>
<accession>A0A8X6M9N9</accession>
<protein>
    <submittedName>
        <fullName evidence="1">Uncharacterized protein</fullName>
    </submittedName>
</protein>
<dbReference type="AlphaFoldDB" id="A0A8X6M9N9"/>
<evidence type="ECO:0000313" key="1">
    <source>
        <dbReference type="EMBL" id="GFS33005.1"/>
    </source>
</evidence>
<comment type="caution">
    <text evidence="1">The sequence shown here is derived from an EMBL/GenBank/DDBJ whole genome shotgun (WGS) entry which is preliminary data.</text>
</comment>